<reference evidence="1" key="1">
    <citation type="submission" date="2021-06" db="EMBL/GenBank/DDBJ databases">
        <authorList>
            <person name="Kallberg Y."/>
            <person name="Tangrot J."/>
            <person name="Rosling A."/>
        </authorList>
    </citation>
    <scope>NUCLEOTIDE SEQUENCE</scope>
    <source>
        <strain evidence="1">BR232B</strain>
    </source>
</reference>
<keyword evidence="2" id="KW-1185">Reference proteome</keyword>
<accession>A0A9N9FZ85</accession>
<protein>
    <submittedName>
        <fullName evidence="1">11805_t:CDS:1</fullName>
    </submittedName>
</protein>
<evidence type="ECO:0000313" key="1">
    <source>
        <dbReference type="EMBL" id="CAG8573503.1"/>
    </source>
</evidence>
<evidence type="ECO:0000313" key="2">
    <source>
        <dbReference type="Proteomes" id="UP000789739"/>
    </source>
</evidence>
<gene>
    <name evidence="1" type="ORF">PBRASI_LOCUS6229</name>
</gene>
<sequence length="240" mass="27601">MDRQQSTQSMQTYKIRKIEESVQKSCTQEVVKINLPGGQLSKVEVYEAIHAKYDAEIIGDDLFIRIDGGLKADIHFQLVYSFRTQNPSFHASLNTICIVSGHQLRPDVGVWFQKPTYLQRKSPISSRCPPPNVWAEVFFNRSPDRSNAINKIDLIHRDYPQIEFFGIALSYFATPFHAPPNQRPTNTTHASIAPARPRAPYTMHWDVNHNPIYYEMDWDLHVTLRCGLIVDFNTVLDELA</sequence>
<name>A0A9N9FZ85_9GLOM</name>
<proteinExistence type="predicted"/>
<dbReference type="AlphaFoldDB" id="A0A9N9FZ85"/>
<dbReference type="OrthoDB" id="2381952at2759"/>
<dbReference type="EMBL" id="CAJVPI010000806">
    <property type="protein sequence ID" value="CAG8573503.1"/>
    <property type="molecule type" value="Genomic_DNA"/>
</dbReference>
<comment type="caution">
    <text evidence="1">The sequence shown here is derived from an EMBL/GenBank/DDBJ whole genome shotgun (WGS) entry which is preliminary data.</text>
</comment>
<organism evidence="1 2">
    <name type="scientific">Paraglomus brasilianum</name>
    <dbReference type="NCBI Taxonomy" id="144538"/>
    <lineage>
        <taxon>Eukaryota</taxon>
        <taxon>Fungi</taxon>
        <taxon>Fungi incertae sedis</taxon>
        <taxon>Mucoromycota</taxon>
        <taxon>Glomeromycotina</taxon>
        <taxon>Glomeromycetes</taxon>
        <taxon>Paraglomerales</taxon>
        <taxon>Paraglomeraceae</taxon>
        <taxon>Paraglomus</taxon>
    </lineage>
</organism>
<dbReference type="Proteomes" id="UP000789739">
    <property type="component" value="Unassembled WGS sequence"/>
</dbReference>